<keyword evidence="6 14" id="KW-1133">Transmembrane helix</keyword>
<keyword evidence="3 14" id="KW-0716">Sensory transduction</keyword>
<evidence type="ECO:0000256" key="10">
    <source>
        <dbReference type="ARBA" id="ARBA00023170"/>
    </source>
</evidence>
<dbReference type="InterPro" id="IPR017452">
    <property type="entry name" value="GPCR_Rhodpsn_7TM"/>
</dbReference>
<keyword evidence="9" id="KW-1015">Disulfide bond</keyword>
<evidence type="ECO:0000313" key="16">
    <source>
        <dbReference type="Proteomes" id="UP001190640"/>
    </source>
</evidence>
<dbReference type="InterPro" id="IPR000725">
    <property type="entry name" value="Olfact_rcpt"/>
</dbReference>
<feature type="transmembrane region" description="Helical" evidence="14">
    <location>
        <begin position="279"/>
        <end position="299"/>
    </location>
</feature>
<proteinExistence type="inferred from homology"/>
<keyword evidence="2 14" id="KW-1003">Cell membrane</keyword>
<comment type="similarity">
    <text evidence="13">Belongs to the G-protein coupled receptor 1 family.</text>
</comment>
<dbReference type="GO" id="GO:0005886">
    <property type="term" value="C:plasma membrane"/>
    <property type="evidence" value="ECO:0007669"/>
    <property type="project" value="UniProtKB-SubCell"/>
</dbReference>
<keyword evidence="7 13" id="KW-0297">G-protein coupled receptor</keyword>
<dbReference type="AlphaFoldDB" id="A0AA97J2X6"/>
<dbReference type="SMART" id="SM01381">
    <property type="entry name" value="7TM_GPCR_Srsx"/>
    <property type="match status" value="1"/>
</dbReference>
<keyword evidence="8 14" id="KW-0472">Membrane</keyword>
<feature type="transmembrane region" description="Helical" evidence="14">
    <location>
        <begin position="145"/>
        <end position="168"/>
    </location>
</feature>
<dbReference type="RefSeq" id="XP_054830503.1">
    <property type="nucleotide sequence ID" value="XM_054974528.1"/>
</dbReference>
<reference evidence="17" key="1">
    <citation type="submission" date="2025-08" db="UniProtKB">
        <authorList>
            <consortium name="RefSeq"/>
        </authorList>
    </citation>
    <scope>IDENTIFICATION</scope>
    <source>
        <tissue evidence="17">Blood</tissue>
    </source>
</reference>
<evidence type="ECO:0000256" key="7">
    <source>
        <dbReference type="ARBA" id="ARBA00023040"/>
    </source>
</evidence>
<dbReference type="Proteomes" id="UP001190640">
    <property type="component" value="Chromosome 3"/>
</dbReference>
<keyword evidence="16" id="KW-1185">Reference proteome</keyword>
<keyword evidence="5 14" id="KW-0552">Olfaction</keyword>
<feature type="transmembrane region" description="Helical" evidence="14">
    <location>
        <begin position="103"/>
        <end position="125"/>
    </location>
</feature>
<feature type="transmembrane region" description="Helical" evidence="14">
    <location>
        <begin position="30"/>
        <end position="52"/>
    </location>
</feature>
<evidence type="ECO:0000256" key="8">
    <source>
        <dbReference type="ARBA" id="ARBA00023136"/>
    </source>
</evidence>
<dbReference type="PROSITE" id="PS50262">
    <property type="entry name" value="G_PROTEIN_RECEP_F1_2"/>
    <property type="match status" value="1"/>
</dbReference>
<evidence type="ECO:0000256" key="9">
    <source>
        <dbReference type="ARBA" id="ARBA00023157"/>
    </source>
</evidence>
<keyword evidence="11" id="KW-0325">Glycoprotein</keyword>
<dbReference type="PRINTS" id="PR00237">
    <property type="entry name" value="GPCRRHODOPSN"/>
</dbReference>
<dbReference type="PANTHER" id="PTHR26450">
    <property type="entry name" value="OLFACTORY RECEPTOR 56B1-RELATED"/>
    <property type="match status" value="1"/>
</dbReference>
<feature type="transmembrane region" description="Helical" evidence="14">
    <location>
        <begin position="202"/>
        <end position="221"/>
    </location>
</feature>
<dbReference type="PANTHER" id="PTHR26450:SF422">
    <property type="entry name" value="OLFACTORY RECEPTOR"/>
    <property type="match status" value="1"/>
</dbReference>
<dbReference type="PROSITE" id="PS00237">
    <property type="entry name" value="G_PROTEIN_RECEP_F1_1"/>
    <property type="match status" value="1"/>
</dbReference>
<dbReference type="GO" id="GO:0004984">
    <property type="term" value="F:olfactory receptor activity"/>
    <property type="evidence" value="ECO:0007669"/>
    <property type="project" value="InterPro"/>
</dbReference>
<evidence type="ECO:0000256" key="3">
    <source>
        <dbReference type="ARBA" id="ARBA00022606"/>
    </source>
</evidence>
<evidence type="ECO:0000256" key="13">
    <source>
        <dbReference type="RuleBase" id="RU000688"/>
    </source>
</evidence>
<evidence type="ECO:0000256" key="2">
    <source>
        <dbReference type="ARBA" id="ARBA00022475"/>
    </source>
</evidence>
<dbReference type="GeneID" id="129326372"/>
<dbReference type="KEGG" id="emc:129326372"/>
<evidence type="ECO:0000256" key="5">
    <source>
        <dbReference type="ARBA" id="ARBA00022725"/>
    </source>
</evidence>
<keyword evidence="12 13" id="KW-0807">Transducer</keyword>
<evidence type="ECO:0000256" key="12">
    <source>
        <dbReference type="ARBA" id="ARBA00023224"/>
    </source>
</evidence>
<feature type="transmembrane region" description="Helical" evidence="14">
    <location>
        <begin position="64"/>
        <end position="83"/>
    </location>
</feature>
<dbReference type="PRINTS" id="PR00245">
    <property type="entry name" value="OLFACTORYR"/>
</dbReference>
<sequence length="331" mass="37032">MAGGSQNGTANVSYTEFLLLAFPGLQQSRYLLAIPFFCLYVFIVIVNSILIYTIKTESSLHSPMYVLIALLFGVNVCGTTVILPEMLLSFIFGAIRVSLTTCLVQMFFLYFVLMVDCNVLLMMALDRYVAICHPLRYMDIMSKKLLAILTFAALARSLAFVSPVVILASQVRFCRSNIIGHFVCEHMALMRLSCSDISRNKIVGLVARAITTIFDLGFLLTSYSRIIHVALQMTSGHIRHKAFHTCGTHLIVILTVYSCSLISSIVFRLARSATQDVHNLISAVYLLLPWAVNPIIYGMRTKEIRDNLLKLFKSKWSSLRPIIGGGVQRIK</sequence>
<protein>
    <recommendedName>
        <fullName evidence="14">Olfactory receptor</fullName>
    </recommendedName>
</protein>
<evidence type="ECO:0000256" key="6">
    <source>
        <dbReference type="ARBA" id="ARBA00022989"/>
    </source>
</evidence>
<gene>
    <name evidence="17" type="primary">LOC129326372</name>
</gene>
<feature type="transmembrane region" description="Helical" evidence="14">
    <location>
        <begin position="242"/>
        <end position="267"/>
    </location>
</feature>
<evidence type="ECO:0000256" key="11">
    <source>
        <dbReference type="ARBA" id="ARBA00023180"/>
    </source>
</evidence>
<dbReference type="InterPro" id="IPR050402">
    <property type="entry name" value="OR51/52/56-like"/>
</dbReference>
<dbReference type="Pfam" id="PF13853">
    <property type="entry name" value="7tm_4"/>
    <property type="match status" value="1"/>
</dbReference>
<dbReference type="FunFam" id="1.20.1070.10:FF:000024">
    <property type="entry name" value="Olfactory receptor"/>
    <property type="match status" value="1"/>
</dbReference>
<evidence type="ECO:0000313" key="17">
    <source>
        <dbReference type="RefSeq" id="XP_054830503.1"/>
    </source>
</evidence>
<feature type="domain" description="G-protein coupled receptors family 1 profile" evidence="15">
    <location>
        <begin position="46"/>
        <end position="297"/>
    </location>
</feature>
<keyword evidence="4 13" id="KW-0812">Transmembrane</keyword>
<dbReference type="InterPro" id="IPR000276">
    <property type="entry name" value="GPCR_Rhodpsn"/>
</dbReference>
<keyword evidence="10 13" id="KW-0675">Receptor</keyword>
<name>A0AA97J2X6_EUBMA</name>
<dbReference type="GO" id="GO:0004930">
    <property type="term" value="F:G protein-coupled receptor activity"/>
    <property type="evidence" value="ECO:0007669"/>
    <property type="project" value="UniProtKB-KW"/>
</dbReference>
<evidence type="ECO:0000256" key="4">
    <source>
        <dbReference type="ARBA" id="ARBA00022692"/>
    </source>
</evidence>
<evidence type="ECO:0000256" key="1">
    <source>
        <dbReference type="ARBA" id="ARBA00004651"/>
    </source>
</evidence>
<accession>A0AA97J2X6</accession>
<comment type="subcellular location">
    <subcellularLocation>
        <location evidence="1 14">Cell membrane</location>
        <topology evidence="1 14">Multi-pass membrane protein</topology>
    </subcellularLocation>
</comment>
<dbReference type="Gene3D" id="1.20.1070.10">
    <property type="entry name" value="Rhodopsin 7-helix transmembrane proteins"/>
    <property type="match status" value="1"/>
</dbReference>
<dbReference type="SUPFAM" id="SSF81321">
    <property type="entry name" value="Family A G protein-coupled receptor-like"/>
    <property type="match status" value="1"/>
</dbReference>
<organism evidence="16 17">
    <name type="scientific">Eublepharis macularius</name>
    <name type="common">Leopard gecko</name>
    <name type="synonym">Cyrtodactylus macularius</name>
    <dbReference type="NCBI Taxonomy" id="481883"/>
    <lineage>
        <taxon>Eukaryota</taxon>
        <taxon>Metazoa</taxon>
        <taxon>Chordata</taxon>
        <taxon>Craniata</taxon>
        <taxon>Vertebrata</taxon>
        <taxon>Euteleostomi</taxon>
        <taxon>Lepidosauria</taxon>
        <taxon>Squamata</taxon>
        <taxon>Bifurcata</taxon>
        <taxon>Gekkota</taxon>
        <taxon>Eublepharidae</taxon>
        <taxon>Eublepharinae</taxon>
        <taxon>Eublepharis</taxon>
    </lineage>
</organism>
<evidence type="ECO:0000256" key="14">
    <source>
        <dbReference type="RuleBase" id="RU363047"/>
    </source>
</evidence>
<evidence type="ECO:0000259" key="15">
    <source>
        <dbReference type="PROSITE" id="PS50262"/>
    </source>
</evidence>